<dbReference type="Pfam" id="PF04098">
    <property type="entry name" value="Rad52_Rad22"/>
    <property type="match status" value="1"/>
</dbReference>
<accession>X0W1A5</accession>
<feature type="non-terminal residue" evidence="4">
    <location>
        <position position="126"/>
    </location>
</feature>
<name>X0W1A5_9ZZZZ</name>
<dbReference type="AlphaFoldDB" id="X0W1A5"/>
<protein>
    <recommendedName>
        <fullName evidence="5">Rad52/22 double-strand break repair protein</fullName>
    </recommendedName>
</protein>
<reference evidence="4" key="1">
    <citation type="journal article" date="2014" name="Front. Microbiol.">
        <title>High frequency of phylogenetically diverse reductive dehalogenase-homologous genes in deep subseafloor sedimentary metagenomes.</title>
        <authorList>
            <person name="Kawai M."/>
            <person name="Futagami T."/>
            <person name="Toyoda A."/>
            <person name="Takaki Y."/>
            <person name="Nishi S."/>
            <person name="Hori S."/>
            <person name="Arai W."/>
            <person name="Tsubouchi T."/>
            <person name="Morono Y."/>
            <person name="Uchiyama I."/>
            <person name="Ito T."/>
            <person name="Fujiyama A."/>
            <person name="Inagaki F."/>
            <person name="Takami H."/>
        </authorList>
    </citation>
    <scope>NUCLEOTIDE SEQUENCE</scope>
    <source>
        <strain evidence="4">Expedition CK06-06</strain>
    </source>
</reference>
<proteinExistence type="inferred from homology"/>
<dbReference type="InterPro" id="IPR041247">
    <property type="entry name" value="Rad52_fam"/>
</dbReference>
<keyword evidence="2" id="KW-0227">DNA damage</keyword>
<comment type="similarity">
    <text evidence="1">Belongs to the RAD52 family.</text>
</comment>
<dbReference type="InterPro" id="IPR042525">
    <property type="entry name" value="Rad52_Rad59_Rad22_sf"/>
</dbReference>
<keyword evidence="3" id="KW-0234">DNA repair</keyword>
<evidence type="ECO:0000256" key="3">
    <source>
        <dbReference type="ARBA" id="ARBA00023204"/>
    </source>
</evidence>
<evidence type="ECO:0008006" key="5">
    <source>
        <dbReference type="Google" id="ProtNLM"/>
    </source>
</evidence>
<comment type="caution">
    <text evidence="4">The sequence shown here is derived from an EMBL/GenBank/DDBJ whole genome shotgun (WGS) entry which is preliminary data.</text>
</comment>
<dbReference type="GO" id="GO:0006302">
    <property type="term" value="P:double-strand break repair"/>
    <property type="evidence" value="ECO:0007669"/>
    <property type="project" value="UniProtKB-ARBA"/>
</dbReference>
<evidence type="ECO:0000256" key="1">
    <source>
        <dbReference type="ARBA" id="ARBA00006638"/>
    </source>
</evidence>
<sequence>MNREILEMEFDQSQLKTKTGTFGNQVSYIDGAAVIGRLNEAFESSWSFEVAEYKILDDEIVVLGKLTADGITKSQFGSTRITRHRDTGETVSIGDDLKAASTDAIKKCSTLLGIGLYLYGGNGNSK</sequence>
<dbReference type="EMBL" id="BARS01034640">
    <property type="protein sequence ID" value="GAG24559.1"/>
    <property type="molecule type" value="Genomic_DNA"/>
</dbReference>
<dbReference type="GO" id="GO:0006310">
    <property type="term" value="P:DNA recombination"/>
    <property type="evidence" value="ECO:0007669"/>
    <property type="project" value="UniProtKB-ARBA"/>
</dbReference>
<dbReference type="Gene3D" id="3.30.390.80">
    <property type="entry name" value="DNA repair protein Rad52/59/22"/>
    <property type="match status" value="1"/>
</dbReference>
<evidence type="ECO:0000256" key="2">
    <source>
        <dbReference type="ARBA" id="ARBA00022763"/>
    </source>
</evidence>
<gene>
    <name evidence="4" type="ORF">S01H1_53491</name>
</gene>
<evidence type="ECO:0000313" key="4">
    <source>
        <dbReference type="EMBL" id="GAG24559.1"/>
    </source>
</evidence>
<organism evidence="4">
    <name type="scientific">marine sediment metagenome</name>
    <dbReference type="NCBI Taxonomy" id="412755"/>
    <lineage>
        <taxon>unclassified sequences</taxon>
        <taxon>metagenomes</taxon>
        <taxon>ecological metagenomes</taxon>
    </lineage>
</organism>